<accession>A0A6A6TG30</accession>
<evidence type="ECO:0000313" key="3">
    <source>
        <dbReference type="Proteomes" id="UP000799324"/>
    </source>
</evidence>
<feature type="transmembrane region" description="Helical" evidence="1">
    <location>
        <begin position="68"/>
        <end position="91"/>
    </location>
</feature>
<dbReference type="AlphaFoldDB" id="A0A6A6TG30"/>
<name>A0A6A6TG30_9PLEO</name>
<dbReference type="InterPro" id="IPR010530">
    <property type="entry name" value="B12D"/>
</dbReference>
<reference evidence="2" key="1">
    <citation type="journal article" date="2020" name="Stud. Mycol.">
        <title>101 Dothideomycetes genomes: a test case for predicting lifestyles and emergence of pathogens.</title>
        <authorList>
            <person name="Haridas S."/>
            <person name="Albert R."/>
            <person name="Binder M."/>
            <person name="Bloem J."/>
            <person name="Labutti K."/>
            <person name="Salamov A."/>
            <person name="Andreopoulos B."/>
            <person name="Baker S."/>
            <person name="Barry K."/>
            <person name="Bills G."/>
            <person name="Bluhm B."/>
            <person name="Cannon C."/>
            <person name="Castanera R."/>
            <person name="Culley D."/>
            <person name="Daum C."/>
            <person name="Ezra D."/>
            <person name="Gonzalez J."/>
            <person name="Henrissat B."/>
            <person name="Kuo A."/>
            <person name="Liang C."/>
            <person name="Lipzen A."/>
            <person name="Lutzoni F."/>
            <person name="Magnuson J."/>
            <person name="Mondo S."/>
            <person name="Nolan M."/>
            <person name="Ohm R."/>
            <person name="Pangilinan J."/>
            <person name="Park H.-J."/>
            <person name="Ramirez L."/>
            <person name="Alfaro M."/>
            <person name="Sun H."/>
            <person name="Tritt A."/>
            <person name="Yoshinaga Y."/>
            <person name="Zwiers L.-H."/>
            <person name="Turgeon B."/>
            <person name="Goodwin S."/>
            <person name="Spatafora J."/>
            <person name="Crous P."/>
            <person name="Grigoriev I."/>
        </authorList>
    </citation>
    <scope>NUCLEOTIDE SEQUENCE</scope>
    <source>
        <strain evidence="2">CBS 122681</strain>
    </source>
</reference>
<dbReference type="EMBL" id="MU004315">
    <property type="protein sequence ID" value="KAF2658386.1"/>
    <property type="molecule type" value="Genomic_DNA"/>
</dbReference>
<protein>
    <submittedName>
        <fullName evidence="2">Uncharacterized protein</fullName>
    </submittedName>
</protein>
<evidence type="ECO:0000313" key="2">
    <source>
        <dbReference type="EMBL" id="KAF2658386.1"/>
    </source>
</evidence>
<keyword evidence="3" id="KW-1185">Reference proteome</keyword>
<gene>
    <name evidence="2" type="ORF">K491DRAFT_652941</name>
</gene>
<organism evidence="2 3">
    <name type="scientific">Lophiostoma macrostomum CBS 122681</name>
    <dbReference type="NCBI Taxonomy" id="1314788"/>
    <lineage>
        <taxon>Eukaryota</taxon>
        <taxon>Fungi</taxon>
        <taxon>Dikarya</taxon>
        <taxon>Ascomycota</taxon>
        <taxon>Pezizomycotina</taxon>
        <taxon>Dothideomycetes</taxon>
        <taxon>Pleosporomycetidae</taxon>
        <taxon>Pleosporales</taxon>
        <taxon>Lophiostomataceae</taxon>
        <taxon>Lophiostoma</taxon>
    </lineage>
</organism>
<proteinExistence type="predicted"/>
<sequence length="105" mass="12165">MFKATKVLQMQPSRMLFMKQTAPLFMRQTAPLYMRQTSRMMKPAPKEEHGAHTISQRIRSLKKLPAELIPLFIVVGVAIFAAIFSIGRKFYVDKTLRLKRQGKLE</sequence>
<keyword evidence="1" id="KW-0472">Membrane</keyword>
<evidence type="ECO:0000256" key="1">
    <source>
        <dbReference type="SAM" id="Phobius"/>
    </source>
</evidence>
<dbReference type="Pfam" id="PF06522">
    <property type="entry name" value="B12D"/>
    <property type="match status" value="1"/>
</dbReference>
<keyword evidence="1" id="KW-0812">Transmembrane</keyword>
<dbReference type="Proteomes" id="UP000799324">
    <property type="component" value="Unassembled WGS sequence"/>
</dbReference>
<dbReference type="OrthoDB" id="202195at2759"/>
<keyword evidence="1" id="KW-1133">Transmembrane helix</keyword>